<dbReference type="Pfam" id="PF11196">
    <property type="entry name" value="DUF2834"/>
    <property type="match status" value="1"/>
</dbReference>
<dbReference type="Proteomes" id="UP000234881">
    <property type="component" value="Unassembled WGS sequence"/>
</dbReference>
<dbReference type="InterPro" id="IPR021362">
    <property type="entry name" value="DUF2834"/>
</dbReference>
<reference evidence="1 2" key="1">
    <citation type="submission" date="2018-01" db="EMBL/GenBank/DDBJ databases">
        <title>The draft genome sequence of Cohaesibacter sp. H1304.</title>
        <authorList>
            <person name="Wang N.-N."/>
            <person name="Du Z.-J."/>
        </authorList>
    </citation>
    <scope>NUCLEOTIDE SEQUENCE [LARGE SCALE GENOMIC DNA]</scope>
    <source>
        <strain evidence="1 2">H1304</strain>
    </source>
</reference>
<organism evidence="1 2">
    <name type="scientific">Cohaesibacter celericrescens</name>
    <dbReference type="NCBI Taxonomy" id="2067669"/>
    <lineage>
        <taxon>Bacteria</taxon>
        <taxon>Pseudomonadati</taxon>
        <taxon>Pseudomonadota</taxon>
        <taxon>Alphaproteobacteria</taxon>
        <taxon>Hyphomicrobiales</taxon>
        <taxon>Cohaesibacteraceae</taxon>
    </lineage>
</organism>
<keyword evidence="2" id="KW-1185">Reference proteome</keyword>
<name>A0A2N5XS71_9HYPH</name>
<dbReference type="OrthoDB" id="2619901at2"/>
<proteinExistence type="predicted"/>
<accession>A0A2N5XS71</accession>
<gene>
    <name evidence="1" type="ORF">C0081_08455</name>
</gene>
<evidence type="ECO:0000313" key="2">
    <source>
        <dbReference type="Proteomes" id="UP000234881"/>
    </source>
</evidence>
<evidence type="ECO:0000313" key="1">
    <source>
        <dbReference type="EMBL" id="PLW77363.1"/>
    </source>
</evidence>
<comment type="caution">
    <text evidence="1">The sequence shown here is derived from an EMBL/GenBank/DDBJ whole genome shotgun (WGS) entry which is preliminary data.</text>
</comment>
<protein>
    <submittedName>
        <fullName evidence="1">Uncharacterized protein</fullName>
    </submittedName>
</protein>
<dbReference type="EMBL" id="PKUQ01000016">
    <property type="protein sequence ID" value="PLW77363.1"/>
    <property type="molecule type" value="Genomic_DNA"/>
</dbReference>
<sequence length="36" mass="4333">MRNWWLFVPCTLCVGFSQALPLYLFLNQRQFTLRGI</sequence>
<dbReference type="AlphaFoldDB" id="A0A2N5XS71"/>